<evidence type="ECO:0000256" key="2">
    <source>
        <dbReference type="PIRSR" id="PIRSR005962-1"/>
    </source>
</evidence>
<reference evidence="5" key="2">
    <citation type="journal article" date="2016" name="Genome Announc.">
        <title>Draft Genome Sequences of Two Novel Amoeba-Resistant Intranuclear Bacteria, 'Candidatus Berkiella cookevillensis' and 'Candidatus Berkiella aquae'.</title>
        <authorList>
            <person name="Mehari Y.T."/>
            <person name="Arivett B.A."/>
            <person name="Farone A.L."/>
            <person name="Gunderson J.H."/>
            <person name="Farone M.B."/>
        </authorList>
    </citation>
    <scope>NUCLEOTIDE SEQUENCE</scope>
    <source>
        <strain evidence="5">HT99</strain>
    </source>
</reference>
<feature type="binding site" evidence="2">
    <location>
        <position position="168"/>
    </location>
    <ligand>
        <name>Mn(2+)</name>
        <dbReference type="ChEBI" id="CHEBI:29035"/>
        <label>2</label>
    </ligand>
</feature>
<feature type="binding site" evidence="2">
    <location>
        <position position="108"/>
    </location>
    <ligand>
        <name>Mn(2+)</name>
        <dbReference type="ChEBI" id="CHEBI:29035"/>
        <label>2</label>
    </ligand>
</feature>
<evidence type="ECO:0000313" key="4">
    <source>
        <dbReference type="EMBL" id="KRG20730.1"/>
    </source>
</evidence>
<reference evidence="4" key="1">
    <citation type="submission" date="2015-09" db="EMBL/GenBank/DDBJ databases">
        <title>Draft Genome Sequences of Two Novel Amoeba-resistant Intranuclear Bacteria, Candidatus Berkiella cookevillensis and Candidatus Berkiella aquae.</title>
        <authorList>
            <person name="Mehari Y.T."/>
            <person name="Arivett B.A."/>
            <person name="Farone A.L."/>
            <person name="Gunderson J.H."/>
            <person name="Farone M.B."/>
        </authorList>
    </citation>
    <scope>NUCLEOTIDE SEQUENCE [LARGE SCALE GENOMIC DNA]</scope>
    <source>
        <strain evidence="4">HT99</strain>
    </source>
</reference>
<proteinExistence type="predicted"/>
<dbReference type="CDD" id="cd03886">
    <property type="entry name" value="M20_Acy1"/>
    <property type="match status" value="1"/>
</dbReference>
<evidence type="ECO:0000313" key="5">
    <source>
        <dbReference type="EMBL" id="MCS5710681.1"/>
    </source>
</evidence>
<dbReference type="InterPro" id="IPR017439">
    <property type="entry name" value="Amidohydrolase"/>
</dbReference>
<dbReference type="EMBL" id="LKAJ01000009">
    <property type="protein sequence ID" value="KRG20730.1"/>
    <property type="molecule type" value="Genomic_DNA"/>
</dbReference>
<accession>A0A0Q9YTF0</accession>
<dbReference type="PIRSF" id="PIRSF005962">
    <property type="entry name" value="Pept_M20D_amidohydro"/>
    <property type="match status" value="1"/>
</dbReference>
<gene>
    <name evidence="4" type="primary">yxeP</name>
    <name evidence="5" type="ORF">HT99x_004510</name>
    <name evidence="4" type="ORF">HT99x_02218</name>
</gene>
<name>A0A0Q9YTF0_9GAMM</name>
<keyword evidence="1 4" id="KW-0378">Hydrolase</keyword>
<feature type="binding site" evidence="2">
    <location>
        <position position="106"/>
    </location>
    <ligand>
        <name>Mn(2+)</name>
        <dbReference type="ChEBI" id="CHEBI:29035"/>
        <label>2</label>
    </ligand>
</feature>
<organism evidence="4">
    <name type="scientific">Candidatus Berkiella aquae</name>
    <dbReference type="NCBI Taxonomy" id="295108"/>
    <lineage>
        <taxon>Bacteria</taxon>
        <taxon>Pseudomonadati</taxon>
        <taxon>Pseudomonadota</taxon>
        <taxon>Gammaproteobacteria</taxon>
        <taxon>Candidatus Berkiellales</taxon>
        <taxon>Candidatus Berkiellaceae</taxon>
        <taxon>Candidatus Berkiella</taxon>
    </lineage>
</organism>
<dbReference type="PANTHER" id="PTHR11014:SF169">
    <property type="entry name" value="CLAN MH, FAMILY M20, PEPTIDASE T-LIKE METALLOPEPTIDASE"/>
    <property type="match status" value="1"/>
</dbReference>
<dbReference type="InterPro" id="IPR002933">
    <property type="entry name" value="Peptidase_M20"/>
</dbReference>
<evidence type="ECO:0000313" key="6">
    <source>
        <dbReference type="Proteomes" id="UP000051497"/>
    </source>
</evidence>
<reference evidence="5" key="3">
    <citation type="submission" date="2021-06" db="EMBL/GenBank/DDBJ databases">
        <title>Genomic Description and Analysis of Intracellular Bacteria, Candidatus Berkiella cookevillensis and Candidatus Berkiella aquae.</title>
        <authorList>
            <person name="Kidane D.T."/>
            <person name="Mehari Y.T."/>
            <person name="Rice F.C."/>
            <person name="Arivett B.A."/>
            <person name="Farone A.L."/>
            <person name="Berk S.G."/>
            <person name="Farone M.B."/>
        </authorList>
    </citation>
    <scope>NUCLEOTIDE SEQUENCE</scope>
    <source>
        <strain evidence="5">HT99</strain>
    </source>
</reference>
<keyword evidence="6" id="KW-1185">Reference proteome</keyword>
<evidence type="ECO:0000256" key="1">
    <source>
        <dbReference type="ARBA" id="ARBA00022801"/>
    </source>
</evidence>
<dbReference type="SUPFAM" id="SSF53187">
    <property type="entry name" value="Zn-dependent exopeptidases"/>
    <property type="match status" value="1"/>
</dbReference>
<dbReference type="GO" id="GO:0016787">
    <property type="term" value="F:hydrolase activity"/>
    <property type="evidence" value="ECO:0007669"/>
    <property type="project" value="UniProtKB-KW"/>
</dbReference>
<keyword evidence="2" id="KW-0479">Metal-binding</keyword>
<dbReference type="Gene3D" id="3.40.630.10">
    <property type="entry name" value="Zn peptidases"/>
    <property type="match status" value="1"/>
</dbReference>
<dbReference type="EC" id="3.-.-.-" evidence="4"/>
<dbReference type="Pfam" id="PF01546">
    <property type="entry name" value="Peptidase_M20"/>
    <property type="match status" value="1"/>
</dbReference>
<evidence type="ECO:0000259" key="3">
    <source>
        <dbReference type="Pfam" id="PF07687"/>
    </source>
</evidence>
<dbReference type="EMBL" id="LKAJ02000001">
    <property type="protein sequence ID" value="MCS5710681.1"/>
    <property type="molecule type" value="Genomic_DNA"/>
</dbReference>
<sequence>MLTGKDLMQAIIDAIFPHYRQIRQTIHAHPELRYEETQTAKLIADELTNLGLPIQSGIGKTGVVAILDSGKPGKTLGLRADMDALPIMEETALPYQSKNVGVMHACGHDGHVATLLAAANVLCQLKDQLTGKIKFIFQPAEEGGAGAKAMIEEGVLENPKVDAIFGLHNHPGSPLGMMLTKPGCAMYGNLEFTLHVHGKGGHAAQPELTINPLIAAADVILALRQLHDDLAIGIEPTIITMTQCKSGFTTNVVPNFTYLQGTVRAPSREKFEIAKAGIKQILSLLEKKHQVTIEQQFDEIYPPTINTSAEADFALKQAAICLGAENVMLKPSSARAAEDFSYFLNEIPGCYFFIGNGEKSECCHNSKYDFNDEIIKQGAKVFTQIALGFLAPNYQLIP</sequence>
<keyword evidence="2" id="KW-0464">Manganese</keyword>
<dbReference type="GO" id="GO:0046872">
    <property type="term" value="F:metal ion binding"/>
    <property type="evidence" value="ECO:0007669"/>
    <property type="project" value="UniProtKB-KW"/>
</dbReference>
<dbReference type="NCBIfam" id="TIGR01891">
    <property type="entry name" value="amidohydrolases"/>
    <property type="match status" value="1"/>
</dbReference>
<dbReference type="PATRIC" id="fig|1590043.3.peg.2262"/>
<dbReference type="Gene3D" id="3.30.70.360">
    <property type="match status" value="1"/>
</dbReference>
<protein>
    <submittedName>
        <fullName evidence="5">Amidohydrolase</fullName>
    </submittedName>
    <submittedName>
        <fullName evidence="4">Putative hydrolase YxeP</fullName>
        <ecNumber evidence="4">3.-.-.-</ecNumber>
    </submittedName>
</protein>
<comment type="caution">
    <text evidence="4">The sequence shown here is derived from an EMBL/GenBank/DDBJ whole genome shotgun (WGS) entry which is preliminary data.</text>
</comment>
<comment type="cofactor">
    <cofactor evidence="2">
        <name>Mn(2+)</name>
        <dbReference type="ChEBI" id="CHEBI:29035"/>
    </cofactor>
    <text evidence="2">The Mn(2+) ion enhances activity.</text>
</comment>
<dbReference type="STRING" id="295108.HT99x_02218"/>
<feature type="binding site" evidence="2">
    <location>
        <position position="142"/>
    </location>
    <ligand>
        <name>Mn(2+)</name>
        <dbReference type="ChEBI" id="CHEBI:29035"/>
        <label>2</label>
    </ligand>
</feature>
<dbReference type="SUPFAM" id="SSF55031">
    <property type="entry name" value="Bacterial exopeptidase dimerisation domain"/>
    <property type="match status" value="1"/>
</dbReference>
<feature type="domain" description="Peptidase M20 dimerisation" evidence="3">
    <location>
        <begin position="187"/>
        <end position="284"/>
    </location>
</feature>
<dbReference type="InterPro" id="IPR011650">
    <property type="entry name" value="Peptidase_M20_dimer"/>
</dbReference>
<dbReference type="Pfam" id="PF07687">
    <property type="entry name" value="M20_dimer"/>
    <property type="match status" value="1"/>
</dbReference>
<dbReference type="RefSeq" id="WP_083482927.1">
    <property type="nucleotide sequence ID" value="NZ_LKAJ02000001.1"/>
</dbReference>
<dbReference type="OrthoDB" id="9777385at2"/>
<dbReference type="AlphaFoldDB" id="A0A0Q9YTF0"/>
<dbReference type="PANTHER" id="PTHR11014">
    <property type="entry name" value="PEPTIDASE M20 FAMILY MEMBER"/>
    <property type="match status" value="1"/>
</dbReference>
<feature type="binding site" evidence="2">
    <location>
        <position position="364"/>
    </location>
    <ligand>
        <name>Mn(2+)</name>
        <dbReference type="ChEBI" id="CHEBI:29035"/>
        <label>2</label>
    </ligand>
</feature>
<dbReference type="InterPro" id="IPR036264">
    <property type="entry name" value="Bact_exopeptidase_dim_dom"/>
</dbReference>
<dbReference type="Proteomes" id="UP000051497">
    <property type="component" value="Unassembled WGS sequence"/>
</dbReference>